<dbReference type="EMBL" id="JBIRYL010000001">
    <property type="protein sequence ID" value="MFI2230590.1"/>
    <property type="molecule type" value="Genomic_DNA"/>
</dbReference>
<evidence type="ECO:0000256" key="3">
    <source>
        <dbReference type="ARBA" id="ARBA00023082"/>
    </source>
</evidence>
<dbReference type="InterPro" id="IPR013325">
    <property type="entry name" value="RNA_pol_sigma_r2"/>
</dbReference>
<dbReference type="Pfam" id="PF20239">
    <property type="entry name" value="DUF6596"/>
    <property type="match status" value="1"/>
</dbReference>
<feature type="domain" description="RNA polymerase sigma-70 region 2" evidence="6">
    <location>
        <begin position="16"/>
        <end position="76"/>
    </location>
</feature>
<dbReference type="InterPro" id="IPR011990">
    <property type="entry name" value="TPR-like_helical_dom_sf"/>
</dbReference>
<keyword evidence="4" id="KW-0238">DNA-binding</keyword>
<dbReference type="Gene3D" id="1.25.40.10">
    <property type="entry name" value="Tetratricopeptide repeat domain"/>
    <property type="match status" value="1"/>
</dbReference>
<evidence type="ECO:0000256" key="5">
    <source>
        <dbReference type="ARBA" id="ARBA00023163"/>
    </source>
</evidence>
<proteinExistence type="inferred from homology"/>
<dbReference type="Proteomes" id="UP001611494">
    <property type="component" value="Unassembled WGS sequence"/>
</dbReference>
<evidence type="ECO:0000256" key="4">
    <source>
        <dbReference type="ARBA" id="ARBA00023125"/>
    </source>
</evidence>
<comment type="similarity">
    <text evidence="1">Belongs to the sigma-70 factor family. ECF subfamily.</text>
</comment>
<comment type="caution">
    <text evidence="9">The sequence shown here is derived from an EMBL/GenBank/DDBJ whole genome shotgun (WGS) entry which is preliminary data.</text>
</comment>
<protein>
    <submittedName>
        <fullName evidence="9">RNA polymerase sigma factor</fullName>
    </submittedName>
</protein>
<dbReference type="InterPro" id="IPR013249">
    <property type="entry name" value="RNA_pol_sigma70_r4_t2"/>
</dbReference>
<evidence type="ECO:0000259" key="8">
    <source>
        <dbReference type="Pfam" id="PF20239"/>
    </source>
</evidence>
<feature type="domain" description="DUF6596" evidence="8">
    <location>
        <begin position="177"/>
        <end position="277"/>
    </location>
</feature>
<keyword evidence="3" id="KW-0731">Sigma factor</keyword>
<dbReference type="SUPFAM" id="SSF88659">
    <property type="entry name" value="Sigma3 and sigma4 domains of RNA polymerase sigma factors"/>
    <property type="match status" value="1"/>
</dbReference>
<dbReference type="PANTHER" id="PTHR47756">
    <property type="entry name" value="BLL6612 PROTEIN-RELATED"/>
    <property type="match status" value="1"/>
</dbReference>
<keyword evidence="10" id="KW-1185">Reference proteome</keyword>
<evidence type="ECO:0000259" key="7">
    <source>
        <dbReference type="Pfam" id="PF08281"/>
    </source>
</evidence>
<dbReference type="InterPro" id="IPR007627">
    <property type="entry name" value="RNA_pol_sigma70_r2"/>
</dbReference>
<sequence length="415" mass="45237">MGSADYLDDVYRAEFGRALATVVRLVGDIGSAEDAVQDAFAEALRAWPVSGPPANPGAWITTVARNRALDRLRRDANRAAKEYTASREAAPAEEPEVSPIPDDQLRMIFTCCHPALSPESRVALTLRLVCGLRTGEIARAFLQPEHTVAQRLSRAKAKIRQAGIPLGVPPAHLLGERLPAVLSCIYLVFSEGYFATSGGSAVRDELCEEAIRLGRLLCGLLPDEPEPRALLALMLLNDSRRAQRRSESGELVPLEEQDRSRWDRAKIEAGLRCLVSASEQSGSGPYLAQARIAGAHAISPHFAGTDWEAVVCAYDELLRYTTSPAILVNRAVAVGFRHGFEQGLAALDEIADHPRLAGTNQVAAARADLLRRAGRPAEAAAHYRSALDRTANDQVQDFLRRRLDEVTTLQERNSE</sequence>
<gene>
    <name evidence="9" type="ORF">ACH49Z_12140</name>
</gene>
<evidence type="ECO:0000256" key="2">
    <source>
        <dbReference type="ARBA" id="ARBA00023015"/>
    </source>
</evidence>
<dbReference type="Pfam" id="PF08281">
    <property type="entry name" value="Sigma70_r4_2"/>
    <property type="match status" value="1"/>
</dbReference>
<organism evidence="9 10">
    <name type="scientific">Nocardia testacea</name>
    <dbReference type="NCBI Taxonomy" id="248551"/>
    <lineage>
        <taxon>Bacteria</taxon>
        <taxon>Bacillati</taxon>
        <taxon>Actinomycetota</taxon>
        <taxon>Actinomycetes</taxon>
        <taxon>Mycobacteriales</taxon>
        <taxon>Nocardiaceae</taxon>
        <taxon>Nocardia</taxon>
    </lineage>
</organism>
<dbReference type="NCBIfam" id="TIGR02937">
    <property type="entry name" value="sigma70-ECF"/>
    <property type="match status" value="1"/>
</dbReference>
<dbReference type="InterPro" id="IPR013324">
    <property type="entry name" value="RNA_pol_sigma_r3/r4-like"/>
</dbReference>
<dbReference type="PANTHER" id="PTHR47756:SF2">
    <property type="entry name" value="BLL6612 PROTEIN"/>
    <property type="match status" value="1"/>
</dbReference>
<accession>A0ABW7VY37</accession>
<dbReference type="Gene3D" id="1.10.1740.10">
    <property type="match status" value="1"/>
</dbReference>
<keyword evidence="2" id="KW-0805">Transcription regulation</keyword>
<dbReference type="InterPro" id="IPR036388">
    <property type="entry name" value="WH-like_DNA-bd_sf"/>
</dbReference>
<evidence type="ECO:0000313" key="10">
    <source>
        <dbReference type="Proteomes" id="UP001611494"/>
    </source>
</evidence>
<dbReference type="InterPro" id="IPR046531">
    <property type="entry name" value="DUF6596"/>
</dbReference>
<dbReference type="RefSeq" id="WP_397061938.1">
    <property type="nucleotide sequence ID" value="NZ_JBIRYL010000001.1"/>
</dbReference>
<feature type="domain" description="RNA polymerase sigma factor 70 region 4 type 2" evidence="7">
    <location>
        <begin position="107"/>
        <end position="159"/>
    </location>
</feature>
<evidence type="ECO:0000256" key="1">
    <source>
        <dbReference type="ARBA" id="ARBA00010641"/>
    </source>
</evidence>
<dbReference type="Gene3D" id="1.10.10.10">
    <property type="entry name" value="Winged helix-like DNA-binding domain superfamily/Winged helix DNA-binding domain"/>
    <property type="match status" value="1"/>
</dbReference>
<name>A0ABW7VY37_9NOCA</name>
<evidence type="ECO:0000259" key="6">
    <source>
        <dbReference type="Pfam" id="PF04542"/>
    </source>
</evidence>
<reference evidence="9 10" key="1">
    <citation type="submission" date="2024-10" db="EMBL/GenBank/DDBJ databases">
        <title>The Natural Products Discovery Center: Release of the First 8490 Sequenced Strains for Exploring Actinobacteria Biosynthetic Diversity.</title>
        <authorList>
            <person name="Kalkreuter E."/>
            <person name="Kautsar S.A."/>
            <person name="Yang D."/>
            <person name="Bader C.D."/>
            <person name="Teijaro C.N."/>
            <person name="Fluegel L."/>
            <person name="Davis C.M."/>
            <person name="Simpson J.R."/>
            <person name="Lauterbach L."/>
            <person name="Steele A.D."/>
            <person name="Gui C."/>
            <person name="Meng S."/>
            <person name="Li G."/>
            <person name="Viehrig K."/>
            <person name="Ye F."/>
            <person name="Su P."/>
            <person name="Kiefer A.F."/>
            <person name="Nichols A."/>
            <person name="Cepeda A.J."/>
            <person name="Yan W."/>
            <person name="Fan B."/>
            <person name="Jiang Y."/>
            <person name="Adhikari A."/>
            <person name="Zheng C.-J."/>
            <person name="Schuster L."/>
            <person name="Cowan T.M."/>
            <person name="Smanski M.J."/>
            <person name="Chevrette M.G."/>
            <person name="De Carvalho L.P.S."/>
            <person name="Shen B."/>
        </authorList>
    </citation>
    <scope>NUCLEOTIDE SEQUENCE [LARGE SCALE GENOMIC DNA]</scope>
    <source>
        <strain evidence="9 10">NPDC019377</strain>
    </source>
</reference>
<dbReference type="InterPro" id="IPR014284">
    <property type="entry name" value="RNA_pol_sigma-70_dom"/>
</dbReference>
<dbReference type="Pfam" id="PF04542">
    <property type="entry name" value="Sigma70_r2"/>
    <property type="match status" value="1"/>
</dbReference>
<evidence type="ECO:0000313" key="9">
    <source>
        <dbReference type="EMBL" id="MFI2230590.1"/>
    </source>
</evidence>
<dbReference type="SUPFAM" id="SSF88946">
    <property type="entry name" value="Sigma2 domain of RNA polymerase sigma factors"/>
    <property type="match status" value="1"/>
</dbReference>
<keyword evidence="5" id="KW-0804">Transcription</keyword>